<protein>
    <submittedName>
        <fullName evidence="2">FprA family A-type flavoprotein</fullName>
    </submittedName>
</protein>
<evidence type="ECO:0000313" key="3">
    <source>
        <dbReference type="Proteomes" id="UP000595278"/>
    </source>
</evidence>
<dbReference type="Gene3D" id="3.60.15.10">
    <property type="entry name" value="Ribonuclease Z/Hydroxyacylglutathione hydrolase-like"/>
    <property type="match status" value="1"/>
</dbReference>
<dbReference type="PANTHER" id="PTHR43041:SF1">
    <property type="entry name" value="METALLO-BETA-LACTAMASE DOMAIN-CONTAINING PROTEIN"/>
    <property type="match status" value="1"/>
</dbReference>
<dbReference type="Proteomes" id="UP000595278">
    <property type="component" value="Chromosome"/>
</dbReference>
<dbReference type="PANTHER" id="PTHR43041">
    <property type="entry name" value="HYDROLASE, METALLO-BETA-LACTAMASE SUPERFAMILY"/>
    <property type="match status" value="1"/>
</dbReference>
<proteinExistence type="predicted"/>
<gene>
    <name evidence="2" type="ORF">JHT90_01265</name>
</gene>
<dbReference type="InterPro" id="IPR036866">
    <property type="entry name" value="RibonucZ/Hydroxyglut_hydro"/>
</dbReference>
<organism evidence="2 3">
    <name type="scientific">Entomomonas asaccharolytica</name>
    <dbReference type="NCBI Taxonomy" id="2785331"/>
    <lineage>
        <taxon>Bacteria</taxon>
        <taxon>Pseudomonadati</taxon>
        <taxon>Pseudomonadota</taxon>
        <taxon>Gammaproteobacteria</taxon>
        <taxon>Pseudomonadales</taxon>
        <taxon>Pseudomonadaceae</taxon>
        <taxon>Entomomonas</taxon>
    </lineage>
</organism>
<dbReference type="SUPFAM" id="SSF56281">
    <property type="entry name" value="Metallo-hydrolase/oxidoreductase"/>
    <property type="match status" value="1"/>
</dbReference>
<dbReference type="RefSeq" id="WP_201093131.1">
    <property type="nucleotide sequence ID" value="NZ_CP067393.1"/>
</dbReference>
<dbReference type="InterPro" id="IPR001279">
    <property type="entry name" value="Metallo-B-lactamas"/>
</dbReference>
<accession>A0A974NG22</accession>
<sequence>MRRDPITLFDNGTHKCVCFDNLVTGGGVQSNQFVILDGDQAILLDPGGDLTYTTLTLEIAKHLALKDLTYIFASHQDPDIVASLDKWLLHTNARVICSKLWARFLPHLVANYLSNSHGINTYERIIQLPDAGGAIPLGDTKLMAVPAHFLHSEGNFQIYDPVSKILFSGDLGASIVDDAEPVTNFEEHLPNMLGFHQRYMISNKIGRYWASMIRGLDIEMMVPQHGRPFKGKEMVNKFINWFENLECGVDLITQQNYVIPKI</sequence>
<dbReference type="AlphaFoldDB" id="A0A974NG22"/>
<dbReference type="InterPro" id="IPR045761">
    <property type="entry name" value="ODP_dom"/>
</dbReference>
<evidence type="ECO:0000313" key="2">
    <source>
        <dbReference type="EMBL" id="QQP85915.1"/>
    </source>
</evidence>
<reference evidence="2 3" key="1">
    <citation type="submission" date="2021-01" db="EMBL/GenBank/DDBJ databases">
        <title>Entomomonas sp. F2A isolated from a house cricket (Acheta domesticus).</title>
        <authorList>
            <person name="Spergser J."/>
            <person name="Busse H.-J."/>
        </authorList>
    </citation>
    <scope>NUCLEOTIDE SEQUENCE [LARGE SCALE GENOMIC DNA]</scope>
    <source>
        <strain evidence="2 3">F2A</strain>
    </source>
</reference>
<dbReference type="CDD" id="cd07709">
    <property type="entry name" value="flavodiiron_proteins_MBL-fold"/>
    <property type="match status" value="1"/>
</dbReference>
<keyword evidence="3" id="KW-1185">Reference proteome</keyword>
<feature type="domain" description="Metallo-beta-lactamase" evidence="1">
    <location>
        <begin position="29"/>
        <end position="225"/>
    </location>
</feature>
<dbReference type="Pfam" id="PF19583">
    <property type="entry name" value="ODP"/>
    <property type="match status" value="1"/>
</dbReference>
<dbReference type="SMART" id="SM00849">
    <property type="entry name" value="Lactamase_B"/>
    <property type="match status" value="1"/>
</dbReference>
<dbReference type="EMBL" id="CP067393">
    <property type="protein sequence ID" value="QQP85915.1"/>
    <property type="molecule type" value="Genomic_DNA"/>
</dbReference>
<name>A0A974NG22_9GAMM</name>
<dbReference type="KEGG" id="eaz:JHT90_01265"/>
<evidence type="ECO:0000259" key="1">
    <source>
        <dbReference type="SMART" id="SM00849"/>
    </source>
</evidence>